<dbReference type="EMBL" id="JAYKXP010000068">
    <property type="protein sequence ID" value="KAK7032078.1"/>
    <property type="molecule type" value="Genomic_DNA"/>
</dbReference>
<dbReference type="Proteomes" id="UP001383192">
    <property type="component" value="Unassembled WGS sequence"/>
</dbReference>
<reference evidence="1 2" key="1">
    <citation type="submission" date="2024-01" db="EMBL/GenBank/DDBJ databases">
        <title>A draft genome for a cacao thread blight-causing isolate of Paramarasmius palmivorus.</title>
        <authorList>
            <person name="Baruah I.K."/>
            <person name="Bukari Y."/>
            <person name="Amoako-Attah I."/>
            <person name="Meinhardt L.W."/>
            <person name="Bailey B.A."/>
            <person name="Cohen S.P."/>
        </authorList>
    </citation>
    <scope>NUCLEOTIDE SEQUENCE [LARGE SCALE GENOMIC DNA]</scope>
    <source>
        <strain evidence="1 2">GH-12</strain>
    </source>
</reference>
<keyword evidence="2" id="KW-1185">Reference proteome</keyword>
<protein>
    <recommendedName>
        <fullName evidence="3">F-box domain-containing protein</fullName>
    </recommendedName>
</protein>
<gene>
    <name evidence="1" type="ORF">VNI00_013447</name>
</gene>
<proteinExistence type="predicted"/>
<comment type="caution">
    <text evidence="1">The sequence shown here is derived from an EMBL/GenBank/DDBJ whole genome shotgun (WGS) entry which is preliminary data.</text>
</comment>
<name>A0AAW0C0U4_9AGAR</name>
<accession>A0AAW0C0U4</accession>
<evidence type="ECO:0000313" key="2">
    <source>
        <dbReference type="Proteomes" id="UP001383192"/>
    </source>
</evidence>
<evidence type="ECO:0000313" key="1">
    <source>
        <dbReference type="EMBL" id="KAK7032078.1"/>
    </source>
</evidence>
<evidence type="ECO:0008006" key="3">
    <source>
        <dbReference type="Google" id="ProtNLM"/>
    </source>
</evidence>
<dbReference type="AlphaFoldDB" id="A0AAW0C0U4"/>
<organism evidence="1 2">
    <name type="scientific">Paramarasmius palmivorus</name>
    <dbReference type="NCBI Taxonomy" id="297713"/>
    <lineage>
        <taxon>Eukaryota</taxon>
        <taxon>Fungi</taxon>
        <taxon>Dikarya</taxon>
        <taxon>Basidiomycota</taxon>
        <taxon>Agaricomycotina</taxon>
        <taxon>Agaricomycetes</taxon>
        <taxon>Agaricomycetidae</taxon>
        <taxon>Agaricales</taxon>
        <taxon>Marasmiineae</taxon>
        <taxon>Marasmiaceae</taxon>
        <taxon>Paramarasmius</taxon>
    </lineage>
</organism>
<sequence length="546" mass="62112">MAEKITQYSLGKNPDDRIAELERQILEDLDIRAKLDARIRHNREVRNSYTLTHRLPFDILSGIFVIYIQGEEERTWEGYSKLDPNRFSCITHVCRHWRIVALGTPILWCNPDFRFPRMAEEMLKRSGRAPLEICVLSAEGTALMTKTLSSEFERTSALHISCPEWPVSKTLIQLSQPAPILKRLVLDGSQSGYRYAVALPRNFLGGRAPELRHLYLNCFRVPLISPVYRNLASVAIGLMVHSSVPDLLLLLSETMELQSLSLWGSLSSLDSIDRGIPQLVFSPRLKHACLSFQIRHLETLLHHMVFPETTSVKIDCTFGRYAIGDKEKLAALSTMALDVLHPGHIISIQAAYTEDRRSVLGEKLPHTIDIWTSNPIPGPITAEFCKEPCYLQQPTVPRLRIGLGWVPMSMGEAIEVIFPASILNHLQSFENKSTRKYEDDRVYPESFKFLPRLAVLTLMQHGAVATFARSAKGPEAGADKYPALRRIQIVNINYTLAEWDSAFKRQWNILKWLHKWCVSGRNVSLTFSGCDFTSTQRSYLKLEEGR</sequence>